<feature type="transmembrane region" description="Helical" evidence="2">
    <location>
        <begin position="44"/>
        <end position="63"/>
    </location>
</feature>
<keyword evidence="2" id="KW-0812">Transmembrane</keyword>
<name>A0ABX6JV29_9MICO</name>
<accession>A0ABX6JV29</accession>
<feature type="domain" description="Alpha/beta hydrolase fold-5" evidence="3">
    <location>
        <begin position="145"/>
        <end position="281"/>
    </location>
</feature>
<feature type="region of interest" description="Disordered" evidence="1">
    <location>
        <begin position="286"/>
        <end position="320"/>
    </location>
</feature>
<keyword evidence="5" id="KW-1185">Reference proteome</keyword>
<feature type="compositionally biased region" description="Polar residues" evidence="1">
    <location>
        <begin position="308"/>
        <end position="320"/>
    </location>
</feature>
<keyword evidence="2" id="KW-1133">Transmembrane helix</keyword>
<proteinExistence type="predicted"/>
<keyword evidence="2" id="KW-0472">Membrane</keyword>
<evidence type="ECO:0000259" key="3">
    <source>
        <dbReference type="Pfam" id="PF12695"/>
    </source>
</evidence>
<dbReference type="EMBL" id="CP049933">
    <property type="protein sequence ID" value="QIM17851.1"/>
    <property type="molecule type" value="Genomic_DNA"/>
</dbReference>
<dbReference type="Pfam" id="PF12695">
    <property type="entry name" value="Abhydrolase_5"/>
    <property type="match status" value="1"/>
</dbReference>
<dbReference type="SUPFAM" id="SSF53474">
    <property type="entry name" value="alpha/beta-Hydrolases"/>
    <property type="match status" value="1"/>
</dbReference>
<feature type="transmembrane region" description="Helical" evidence="2">
    <location>
        <begin position="12"/>
        <end position="38"/>
    </location>
</feature>
<organism evidence="4 5">
    <name type="scientific">Leucobacter coleopterorum</name>
    <dbReference type="NCBI Taxonomy" id="2714933"/>
    <lineage>
        <taxon>Bacteria</taxon>
        <taxon>Bacillati</taxon>
        <taxon>Actinomycetota</taxon>
        <taxon>Actinomycetes</taxon>
        <taxon>Micrococcales</taxon>
        <taxon>Microbacteriaceae</taxon>
        <taxon>Leucobacter</taxon>
    </lineage>
</organism>
<evidence type="ECO:0000313" key="4">
    <source>
        <dbReference type="EMBL" id="QIM17851.1"/>
    </source>
</evidence>
<feature type="compositionally biased region" description="Low complexity" evidence="1">
    <location>
        <begin position="286"/>
        <end position="307"/>
    </location>
</feature>
<evidence type="ECO:0000256" key="2">
    <source>
        <dbReference type="SAM" id="Phobius"/>
    </source>
</evidence>
<sequence length="320" mass="33662">MTARFSRSIVWLTWARLLLAIAGLAVVIWACLTAWGAVLHGHPAYVIVLSVSALGAMLLGWFSQRKIRHIRAGHNSKRIGVWGVIWRILLILLGVIWIALLVWLRPYVAVEPALAAMQSDSAVTVTESPTDIKLRPTNSVDTTGVFFQPGALVDARAYAAVLRPLAESGHTVIIAKQPLGIAFLALPAFDNARASNPEVSRWVVAGHSLGGTVAALESTEKSPPVAGVLFYASYPANDISGTVAVPVESISGTRDGLATPKKVRASKANLSTDTVFTTINGPPTLSSAATVPSAAITPPPSATTTPANKSQTPPSDSSAR</sequence>
<gene>
    <name evidence="4" type="ORF">G7066_02565</name>
</gene>
<reference evidence="4 5" key="1">
    <citation type="submission" date="2020-03" db="EMBL/GenBank/DDBJ databases">
        <title>Leucobacter sp. nov., isolated from beetles.</title>
        <authorList>
            <person name="Hyun D.-W."/>
            <person name="Bae J.-W."/>
        </authorList>
    </citation>
    <scope>NUCLEOTIDE SEQUENCE [LARGE SCALE GENOMIC DNA]</scope>
    <source>
        <strain evidence="4 5">HDW9A</strain>
    </source>
</reference>
<evidence type="ECO:0000313" key="5">
    <source>
        <dbReference type="Proteomes" id="UP000503441"/>
    </source>
</evidence>
<feature type="transmembrane region" description="Helical" evidence="2">
    <location>
        <begin position="84"/>
        <end position="104"/>
    </location>
</feature>
<dbReference type="RefSeq" id="WP_166328800.1">
    <property type="nucleotide sequence ID" value="NZ_CP049933.1"/>
</dbReference>
<dbReference type="Proteomes" id="UP000503441">
    <property type="component" value="Chromosome"/>
</dbReference>
<protein>
    <recommendedName>
        <fullName evidence="3">Alpha/beta hydrolase fold-5 domain-containing protein</fullName>
    </recommendedName>
</protein>
<evidence type="ECO:0000256" key="1">
    <source>
        <dbReference type="SAM" id="MobiDB-lite"/>
    </source>
</evidence>
<dbReference type="InterPro" id="IPR029058">
    <property type="entry name" value="AB_hydrolase_fold"/>
</dbReference>
<dbReference type="InterPro" id="IPR029059">
    <property type="entry name" value="AB_hydrolase_5"/>
</dbReference>
<dbReference type="Gene3D" id="3.40.50.1820">
    <property type="entry name" value="alpha/beta hydrolase"/>
    <property type="match status" value="1"/>
</dbReference>